<dbReference type="AlphaFoldDB" id="A0A6B0Z284"/>
<evidence type="ECO:0000313" key="11">
    <source>
        <dbReference type="EMBL" id="MXY95982.1"/>
    </source>
</evidence>
<feature type="domain" description="KH type-2" evidence="10">
    <location>
        <begin position="39"/>
        <end position="107"/>
    </location>
</feature>
<keyword evidence="5 8" id="KW-0687">Ribonucleoprotein</keyword>
<dbReference type="SUPFAM" id="SSF54814">
    <property type="entry name" value="Prokaryotic type KH domain (KH-domain type II)"/>
    <property type="match status" value="1"/>
</dbReference>
<dbReference type="Gene3D" id="3.30.1140.32">
    <property type="entry name" value="Ribosomal protein S3, C-terminal domain"/>
    <property type="match status" value="1"/>
</dbReference>
<dbReference type="GO" id="GO:0019843">
    <property type="term" value="F:rRNA binding"/>
    <property type="evidence" value="ECO:0007669"/>
    <property type="project" value="UniProtKB-UniRule"/>
</dbReference>
<dbReference type="NCBIfam" id="TIGR01009">
    <property type="entry name" value="rpsC_bact"/>
    <property type="match status" value="1"/>
</dbReference>
<proteinExistence type="inferred from homology"/>
<dbReference type="PANTHER" id="PTHR11760">
    <property type="entry name" value="30S/40S RIBOSOMAL PROTEIN S3"/>
    <property type="match status" value="1"/>
</dbReference>
<keyword evidence="4 8" id="KW-0689">Ribosomal protein</keyword>
<dbReference type="GO" id="GO:0003729">
    <property type="term" value="F:mRNA binding"/>
    <property type="evidence" value="ECO:0007669"/>
    <property type="project" value="UniProtKB-UniRule"/>
</dbReference>
<accession>A0A6B0Z284</accession>
<dbReference type="InterPro" id="IPR004044">
    <property type="entry name" value="KH_dom_type_2"/>
</dbReference>
<evidence type="ECO:0000259" key="10">
    <source>
        <dbReference type="PROSITE" id="PS50823"/>
    </source>
</evidence>
<evidence type="ECO:0000256" key="9">
    <source>
        <dbReference type="RuleBase" id="RU003624"/>
    </source>
</evidence>
<evidence type="ECO:0000256" key="3">
    <source>
        <dbReference type="ARBA" id="ARBA00022884"/>
    </source>
</evidence>
<dbReference type="InterPro" id="IPR005704">
    <property type="entry name" value="Ribosomal_uS3_bac-typ"/>
</dbReference>
<dbReference type="HAMAP" id="MF_01309_B">
    <property type="entry name" value="Ribosomal_uS3_B"/>
    <property type="match status" value="1"/>
</dbReference>
<evidence type="ECO:0000256" key="4">
    <source>
        <dbReference type="ARBA" id="ARBA00022980"/>
    </source>
</evidence>
<comment type="subunit">
    <text evidence="8">Part of the 30S ribosomal subunit. Forms a tight complex with proteins S10 and S14.</text>
</comment>
<reference evidence="11" key="1">
    <citation type="submission" date="2019-09" db="EMBL/GenBank/DDBJ databases">
        <title>Characterisation of the sponge microbiome using genome-centric metagenomics.</title>
        <authorList>
            <person name="Engelberts J.P."/>
            <person name="Robbins S.J."/>
            <person name="De Goeij J.M."/>
            <person name="Aranda M."/>
            <person name="Bell S.C."/>
            <person name="Webster N.S."/>
        </authorList>
    </citation>
    <scope>NUCLEOTIDE SEQUENCE</scope>
    <source>
        <strain evidence="11">SB0664_bin_27</strain>
    </source>
</reference>
<comment type="similarity">
    <text evidence="1 8 9">Belongs to the universal ribosomal protein uS3 family.</text>
</comment>
<dbReference type="InterPro" id="IPR015946">
    <property type="entry name" value="KH_dom-like_a/b"/>
</dbReference>
<protein>
    <recommendedName>
        <fullName evidence="7 8">Small ribosomal subunit protein uS3</fullName>
    </recommendedName>
</protein>
<dbReference type="GO" id="GO:0006412">
    <property type="term" value="P:translation"/>
    <property type="evidence" value="ECO:0007669"/>
    <property type="project" value="UniProtKB-UniRule"/>
</dbReference>
<dbReference type="SMART" id="SM00322">
    <property type="entry name" value="KH"/>
    <property type="match status" value="1"/>
</dbReference>
<dbReference type="InterPro" id="IPR004087">
    <property type="entry name" value="KH_dom"/>
</dbReference>
<evidence type="ECO:0000256" key="7">
    <source>
        <dbReference type="ARBA" id="ARBA00035257"/>
    </source>
</evidence>
<dbReference type="SUPFAM" id="SSF54821">
    <property type="entry name" value="Ribosomal protein S3 C-terminal domain"/>
    <property type="match status" value="1"/>
</dbReference>
<keyword evidence="3 8" id="KW-0694">RNA-binding</keyword>
<dbReference type="InterPro" id="IPR001351">
    <property type="entry name" value="Ribosomal_uS3_C"/>
</dbReference>
<evidence type="ECO:0000256" key="6">
    <source>
        <dbReference type="ARBA" id="ARBA00024998"/>
    </source>
</evidence>
<sequence>MGRKVHPTGFRLGIIKEHKSRWFATGYEYVSQLAEDREIRAMIHRDAPRAGISFIEIERQPNQVHVIINTAKPGIIIGRKGANVNVLRVNLQELTNKKVKIDVREIDKPETDAQLVSENVAEQLERRISWKRAMKQAAGRAMRTGAEGVMIQVAGRLGGSEMGRVDTIRDGQVPRHTLRAEIDYGTAEANTTYGVIGVKAWVYHGEVLPGEEYHARYAEMALTE</sequence>
<dbReference type="PROSITE" id="PS00548">
    <property type="entry name" value="RIBOSOMAL_S3"/>
    <property type="match status" value="1"/>
</dbReference>
<dbReference type="InterPro" id="IPR018280">
    <property type="entry name" value="Ribosomal_uS3_CS"/>
</dbReference>
<name>A0A6B0Z284_9CHLR</name>
<dbReference type="Pfam" id="PF07650">
    <property type="entry name" value="KH_2"/>
    <property type="match status" value="1"/>
</dbReference>
<dbReference type="EMBL" id="VXRG01000182">
    <property type="protein sequence ID" value="MXY95982.1"/>
    <property type="molecule type" value="Genomic_DNA"/>
</dbReference>
<dbReference type="InterPro" id="IPR057258">
    <property type="entry name" value="Ribosomal_uS3"/>
</dbReference>
<dbReference type="Pfam" id="PF00189">
    <property type="entry name" value="Ribosomal_S3_C"/>
    <property type="match status" value="1"/>
</dbReference>
<keyword evidence="2 8" id="KW-0699">rRNA-binding</keyword>
<evidence type="ECO:0000256" key="8">
    <source>
        <dbReference type="HAMAP-Rule" id="MF_01309"/>
    </source>
</evidence>
<dbReference type="PANTHER" id="PTHR11760:SF19">
    <property type="entry name" value="SMALL RIBOSOMAL SUBUNIT PROTEIN US3C"/>
    <property type="match status" value="1"/>
</dbReference>
<dbReference type="InterPro" id="IPR036419">
    <property type="entry name" value="Ribosomal_S3_C_sf"/>
</dbReference>
<dbReference type="CDD" id="cd02412">
    <property type="entry name" value="KH-II_30S_S3"/>
    <property type="match status" value="1"/>
</dbReference>
<organism evidence="11">
    <name type="scientific">Caldilineaceae bacterium SB0664_bin_27</name>
    <dbReference type="NCBI Taxonomy" id="2605260"/>
    <lineage>
        <taxon>Bacteria</taxon>
        <taxon>Bacillati</taxon>
        <taxon>Chloroflexota</taxon>
        <taxon>Caldilineae</taxon>
        <taxon>Caldilineales</taxon>
        <taxon>Caldilineaceae</taxon>
    </lineage>
</organism>
<comment type="caution">
    <text evidence="11">The sequence shown here is derived from an EMBL/GenBank/DDBJ whole genome shotgun (WGS) entry which is preliminary data.</text>
</comment>
<dbReference type="GO" id="GO:0022627">
    <property type="term" value="C:cytosolic small ribosomal subunit"/>
    <property type="evidence" value="ECO:0007669"/>
    <property type="project" value="TreeGrafter"/>
</dbReference>
<evidence type="ECO:0000256" key="2">
    <source>
        <dbReference type="ARBA" id="ARBA00022730"/>
    </source>
</evidence>
<comment type="function">
    <text evidence="6 8">Binds the lower part of the 30S subunit head. Binds mRNA in the 70S ribosome, positioning it for translation.</text>
</comment>
<dbReference type="FunFam" id="3.30.300.20:FF:000001">
    <property type="entry name" value="30S ribosomal protein S3"/>
    <property type="match status" value="1"/>
</dbReference>
<dbReference type="GO" id="GO:0003735">
    <property type="term" value="F:structural constituent of ribosome"/>
    <property type="evidence" value="ECO:0007669"/>
    <property type="project" value="InterPro"/>
</dbReference>
<dbReference type="InterPro" id="IPR009019">
    <property type="entry name" value="KH_sf_prok-type"/>
</dbReference>
<dbReference type="PROSITE" id="PS50823">
    <property type="entry name" value="KH_TYPE_2"/>
    <property type="match status" value="1"/>
</dbReference>
<evidence type="ECO:0000256" key="5">
    <source>
        <dbReference type="ARBA" id="ARBA00023274"/>
    </source>
</evidence>
<dbReference type="Gene3D" id="3.30.300.20">
    <property type="match status" value="1"/>
</dbReference>
<evidence type="ECO:0000256" key="1">
    <source>
        <dbReference type="ARBA" id="ARBA00010761"/>
    </source>
</evidence>
<gene>
    <name evidence="8 11" type="primary">rpsC</name>
    <name evidence="11" type="ORF">F4Y42_21285</name>
</gene>